<dbReference type="InterPro" id="IPR007050">
    <property type="entry name" value="HTH_bacterioopsin"/>
</dbReference>
<dbReference type="Proteomes" id="UP001570511">
    <property type="component" value="Unassembled WGS sequence"/>
</dbReference>
<dbReference type="Pfam" id="PF15915">
    <property type="entry name" value="BAT"/>
    <property type="match status" value="1"/>
</dbReference>
<evidence type="ECO:0000256" key="5">
    <source>
        <dbReference type="ARBA" id="ARBA00023163"/>
    </source>
</evidence>
<reference evidence="10 11" key="1">
    <citation type="submission" date="2024-08" db="EMBL/GenBank/DDBJ databases">
        <title>Halobellus sp. MBLA0158 whole genome sequence.</title>
        <authorList>
            <person name="Hwang C.Y."/>
            <person name="Cho E.-S."/>
            <person name="Seo M.-J."/>
        </authorList>
    </citation>
    <scope>NUCLEOTIDE SEQUENCE [LARGE SCALE GENOMIC DNA]</scope>
    <source>
        <strain evidence="10 11">MBLA0158</strain>
    </source>
</reference>
<dbReference type="EMBL" id="JBGNYA010000001">
    <property type="protein sequence ID" value="MFA1612111.1"/>
    <property type="molecule type" value="Genomic_DNA"/>
</dbReference>
<dbReference type="InterPro" id="IPR036388">
    <property type="entry name" value="WH-like_DNA-bd_sf"/>
</dbReference>
<keyword evidence="3" id="KW-0157">Chromophore</keyword>
<evidence type="ECO:0000313" key="11">
    <source>
        <dbReference type="Proteomes" id="UP001570511"/>
    </source>
</evidence>
<evidence type="ECO:0000259" key="9">
    <source>
        <dbReference type="PROSITE" id="PS50113"/>
    </source>
</evidence>
<keyword evidence="5" id="KW-0804">Transcription</keyword>
<evidence type="ECO:0000256" key="3">
    <source>
        <dbReference type="ARBA" id="ARBA00022991"/>
    </source>
</evidence>
<dbReference type="InterPro" id="IPR031803">
    <property type="entry name" value="BAT_GAF/HTH-assoc"/>
</dbReference>
<feature type="coiled-coil region" evidence="6">
    <location>
        <begin position="155"/>
        <end position="182"/>
    </location>
</feature>
<dbReference type="PANTHER" id="PTHR47429:SF2">
    <property type="entry name" value="PROTEIN TWIN LOV 1"/>
    <property type="match status" value="1"/>
</dbReference>
<protein>
    <submittedName>
        <fullName evidence="10">PAS domain S-box protein</fullName>
    </submittedName>
</protein>
<dbReference type="Pfam" id="PF04967">
    <property type="entry name" value="HTH_10"/>
    <property type="match status" value="1"/>
</dbReference>
<feature type="domain" description="PAC" evidence="9">
    <location>
        <begin position="108"/>
        <end position="160"/>
    </location>
</feature>
<dbReference type="InterPro" id="IPR001610">
    <property type="entry name" value="PAC"/>
</dbReference>
<organism evidence="10 11">
    <name type="scientific">Halobellus rubicundus</name>
    <dbReference type="NCBI Taxonomy" id="2996466"/>
    <lineage>
        <taxon>Archaea</taxon>
        <taxon>Methanobacteriati</taxon>
        <taxon>Methanobacteriota</taxon>
        <taxon>Stenosarchaea group</taxon>
        <taxon>Halobacteria</taxon>
        <taxon>Halobacteriales</taxon>
        <taxon>Haloferacaceae</taxon>
        <taxon>Halobellus</taxon>
    </lineage>
</organism>
<dbReference type="PROSITE" id="PS50113">
    <property type="entry name" value="PAC"/>
    <property type="match status" value="1"/>
</dbReference>
<dbReference type="InterPro" id="IPR035965">
    <property type="entry name" value="PAS-like_dom_sf"/>
</dbReference>
<dbReference type="InterPro" id="IPR000700">
    <property type="entry name" value="PAS-assoc_C"/>
</dbReference>
<name>A0ABD5MEV2_9EURY</name>
<dbReference type="CDD" id="cd00130">
    <property type="entry name" value="PAS"/>
    <property type="match status" value="1"/>
</dbReference>
<dbReference type="Gene3D" id="3.30.450.40">
    <property type="match status" value="1"/>
</dbReference>
<dbReference type="SUPFAM" id="SSF55785">
    <property type="entry name" value="PYP-like sensor domain (PAS domain)"/>
    <property type="match status" value="1"/>
</dbReference>
<dbReference type="InterPro" id="IPR013324">
    <property type="entry name" value="RNA_pol_sigma_r3/r4-like"/>
</dbReference>
<dbReference type="NCBIfam" id="TIGR00229">
    <property type="entry name" value="sensory_box"/>
    <property type="match status" value="1"/>
</dbReference>
<evidence type="ECO:0000256" key="1">
    <source>
        <dbReference type="ARBA" id="ARBA00022630"/>
    </source>
</evidence>
<feature type="region of interest" description="Disordered" evidence="7">
    <location>
        <begin position="1"/>
        <end position="31"/>
    </location>
</feature>
<dbReference type="SMART" id="SM00086">
    <property type="entry name" value="PAC"/>
    <property type="match status" value="1"/>
</dbReference>
<dbReference type="Gene3D" id="1.10.10.10">
    <property type="entry name" value="Winged helix-like DNA-binding domain superfamily/Winged helix DNA-binding domain"/>
    <property type="match status" value="1"/>
</dbReference>
<evidence type="ECO:0000313" key="10">
    <source>
        <dbReference type="EMBL" id="MFA1612111.1"/>
    </source>
</evidence>
<dbReference type="Pfam" id="PF13426">
    <property type="entry name" value="PAS_9"/>
    <property type="match status" value="1"/>
</dbReference>
<keyword evidence="2" id="KW-0288">FMN</keyword>
<dbReference type="AlphaFoldDB" id="A0ABD5MEV2"/>
<feature type="compositionally biased region" description="Polar residues" evidence="7">
    <location>
        <begin position="19"/>
        <end position="28"/>
    </location>
</feature>
<evidence type="ECO:0000256" key="6">
    <source>
        <dbReference type="SAM" id="Coils"/>
    </source>
</evidence>
<dbReference type="Gene3D" id="3.30.450.20">
    <property type="entry name" value="PAS domain"/>
    <property type="match status" value="1"/>
</dbReference>
<sequence length="586" mass="63547">MGVGGDGETTIYERRTASTDDPPTSASTDAVDESLKTRAMDEAPVGITVADARKPDMPLVYANAAFERITGYPPEYAVGRNCRFLQGEETRDEPVAEMRRAIEEGRTTTVELRNYRRDGELFWNEVTLAPLRDGAGEIAYFVGFQQDVTRRKRAERAAEHRAARIEREREAQKRLLERLNGVVADVTEAVTRADSRADLERRVAETVRGAYAGAWIGTYDPSAEAIVPRESVGETGGIGVDDALPIGGCDDSEAPTGHGTAAITGATITAVADACADQYVHIESVDGDGGDRVSAVAAVPLHYGDVTYGIVAVYADATPFHNYERAVLTALGRSIATGINALESHRTLQSESAVEVRFETRDHPLVAFADALGCRLRYAGSLADRERSTMLFEIGREDTGSPVDAAAVRDAAEITPSIEVHSVLAESADSPVVELSVADSRFRDLLEEHGAELRALGVDAASATSTVEVGREAMAQSLADAVMERFADAELVGYQRRTQRNETRREFVAELQSELTERQQAALTRAYTAGYFEWPHEATGDEIAESMGIGRSTFHQHLRSAQRKLVGAVVDDDVLRSREIDGHGSN</sequence>
<keyword evidence="1" id="KW-0285">Flavoprotein</keyword>
<dbReference type="InterPro" id="IPR000014">
    <property type="entry name" value="PAS"/>
</dbReference>
<dbReference type="InterPro" id="IPR029016">
    <property type="entry name" value="GAF-like_dom_sf"/>
</dbReference>
<dbReference type="Pfam" id="PF01590">
    <property type="entry name" value="GAF"/>
    <property type="match status" value="1"/>
</dbReference>
<dbReference type="SUPFAM" id="SSF55781">
    <property type="entry name" value="GAF domain-like"/>
    <property type="match status" value="1"/>
</dbReference>
<proteinExistence type="predicted"/>
<gene>
    <name evidence="10" type="ORF">OS889_14005</name>
</gene>
<keyword evidence="4" id="KW-0805">Transcription regulation</keyword>
<evidence type="ECO:0000256" key="7">
    <source>
        <dbReference type="SAM" id="MobiDB-lite"/>
    </source>
</evidence>
<evidence type="ECO:0000256" key="2">
    <source>
        <dbReference type="ARBA" id="ARBA00022643"/>
    </source>
</evidence>
<dbReference type="PROSITE" id="PS50112">
    <property type="entry name" value="PAS"/>
    <property type="match status" value="1"/>
</dbReference>
<feature type="domain" description="PAS" evidence="8">
    <location>
        <begin position="32"/>
        <end position="105"/>
    </location>
</feature>
<dbReference type="RefSeq" id="WP_372390765.1">
    <property type="nucleotide sequence ID" value="NZ_JBGNYA010000001.1"/>
</dbReference>
<keyword evidence="11" id="KW-1185">Reference proteome</keyword>
<evidence type="ECO:0000256" key="4">
    <source>
        <dbReference type="ARBA" id="ARBA00023015"/>
    </source>
</evidence>
<comment type="caution">
    <text evidence="10">The sequence shown here is derived from an EMBL/GenBank/DDBJ whole genome shotgun (WGS) entry which is preliminary data.</text>
</comment>
<dbReference type="PANTHER" id="PTHR47429">
    <property type="entry name" value="PROTEIN TWIN LOV 1"/>
    <property type="match status" value="1"/>
</dbReference>
<accession>A0ABD5MEV2</accession>
<evidence type="ECO:0000259" key="8">
    <source>
        <dbReference type="PROSITE" id="PS50112"/>
    </source>
</evidence>
<dbReference type="SUPFAM" id="SSF88659">
    <property type="entry name" value="Sigma3 and sigma4 domains of RNA polymerase sigma factors"/>
    <property type="match status" value="1"/>
</dbReference>
<dbReference type="SMART" id="SM00091">
    <property type="entry name" value="PAS"/>
    <property type="match status" value="1"/>
</dbReference>
<keyword evidence="6" id="KW-0175">Coiled coil</keyword>
<dbReference type="InterPro" id="IPR003018">
    <property type="entry name" value="GAF"/>
</dbReference>